<proteinExistence type="predicted"/>
<dbReference type="Gene3D" id="1.10.10.10">
    <property type="entry name" value="Winged helix-like DNA-binding domain superfamily/Winged helix DNA-binding domain"/>
    <property type="match status" value="1"/>
</dbReference>
<name>A0A383ELI6_9ZZZZ</name>
<evidence type="ECO:0000313" key="1">
    <source>
        <dbReference type="EMBL" id="SVE57454.1"/>
    </source>
</evidence>
<dbReference type="SUPFAM" id="SSF46785">
    <property type="entry name" value="Winged helix' DNA-binding domain"/>
    <property type="match status" value="1"/>
</dbReference>
<reference evidence="1" key="1">
    <citation type="submission" date="2018-05" db="EMBL/GenBank/DDBJ databases">
        <authorList>
            <person name="Lanie J.A."/>
            <person name="Ng W.-L."/>
            <person name="Kazmierczak K.M."/>
            <person name="Andrzejewski T.M."/>
            <person name="Davidsen T.M."/>
            <person name="Wayne K.J."/>
            <person name="Tettelin H."/>
            <person name="Glass J.I."/>
            <person name="Rusch D."/>
            <person name="Podicherti R."/>
            <person name="Tsui H.-C.T."/>
            <person name="Winkler M.E."/>
        </authorList>
    </citation>
    <scope>NUCLEOTIDE SEQUENCE</scope>
</reference>
<dbReference type="InterPro" id="IPR036388">
    <property type="entry name" value="WH-like_DNA-bd_sf"/>
</dbReference>
<gene>
    <name evidence="1" type="ORF">METZ01_LOCUS510308</name>
</gene>
<organism evidence="1">
    <name type="scientific">marine metagenome</name>
    <dbReference type="NCBI Taxonomy" id="408172"/>
    <lineage>
        <taxon>unclassified sequences</taxon>
        <taxon>metagenomes</taxon>
        <taxon>ecological metagenomes</taxon>
    </lineage>
</organism>
<dbReference type="EMBL" id="UINC01226811">
    <property type="protein sequence ID" value="SVE57454.1"/>
    <property type="molecule type" value="Genomic_DNA"/>
</dbReference>
<evidence type="ECO:0008006" key="2">
    <source>
        <dbReference type="Google" id="ProtNLM"/>
    </source>
</evidence>
<accession>A0A383ELI6</accession>
<protein>
    <recommendedName>
        <fullName evidence="2">HTH arsR-type domain-containing protein</fullName>
    </recommendedName>
</protein>
<dbReference type="AlphaFoldDB" id="A0A383ELI6"/>
<sequence length="114" mass="12833">MKGILPKPTLLELDEYDINQRVIEALTTTCSHAVLFSIVNAEKDAVKIADELQLSLSAVYKTLANLEKLSLVEIRKFKITNEGKKIKMYCSTIKKASISINENNSEVILYPNNF</sequence>
<dbReference type="InterPro" id="IPR036390">
    <property type="entry name" value="WH_DNA-bd_sf"/>
</dbReference>